<dbReference type="AlphaFoldDB" id="D2Q422"/>
<dbReference type="InterPro" id="IPR011701">
    <property type="entry name" value="MFS"/>
</dbReference>
<sequence length="483" mass="48205">MHALTGNKTRAGQGSGVTAGLAVLCVAQFVVVLDVTIVTTALPVLGADLGFAAARLSWVITAYTVVLAGLLVLGGRVADLVGAARMFRVGLALFSVASLACALAWSPDALIGARIAQGAGAALLSPAALAALTDLVPPAQRRTALGWWTAAAAGGGASGWVLGGLITEYAGWRWVFAVNVPIGVIAYLVSLRAVRTRAREDRAATTLDLPGAVLATTGIAAAALGLTWLAEAPTQWHGWASVVMAAALLGLFVRTERRVREPLVPGSLLRTPGVVAGNLTAAALTASTTPAMFTVTLYVQETLRLSPAKGALLFPALNLAVIGGSLVGPVGLRRFSVRSILFGGFGLVVAGIGLLFALPPRGLPVVLLVGALLLMGFGLGCASVASTTVGTAHVRPGERGIAGGVLNSSAQLGTALGLAVASPLIASAAPMTGYRLGFAVAAVIAASGLLAALTTPAGPSTADAAEPAEAADAPGRTSPGRLG</sequence>
<evidence type="ECO:0000256" key="6">
    <source>
        <dbReference type="ARBA" id="ARBA00023136"/>
    </source>
</evidence>
<dbReference type="GO" id="GO:0005886">
    <property type="term" value="C:plasma membrane"/>
    <property type="evidence" value="ECO:0007669"/>
    <property type="project" value="UniProtKB-SubCell"/>
</dbReference>
<feature type="transmembrane region" description="Helical" evidence="8">
    <location>
        <begin position="339"/>
        <end position="359"/>
    </location>
</feature>
<dbReference type="GO" id="GO:0022857">
    <property type="term" value="F:transmembrane transporter activity"/>
    <property type="evidence" value="ECO:0007669"/>
    <property type="project" value="InterPro"/>
</dbReference>
<evidence type="ECO:0000256" key="2">
    <source>
        <dbReference type="ARBA" id="ARBA00022448"/>
    </source>
</evidence>
<dbReference type="KEGG" id="kfl:Kfla_1233"/>
<feature type="transmembrane region" description="Helical" evidence="8">
    <location>
        <begin position="365"/>
        <end position="389"/>
    </location>
</feature>
<keyword evidence="11" id="KW-1185">Reference proteome</keyword>
<feature type="transmembrane region" description="Helical" evidence="8">
    <location>
        <begin position="111"/>
        <end position="132"/>
    </location>
</feature>
<evidence type="ECO:0000256" key="1">
    <source>
        <dbReference type="ARBA" id="ARBA00004651"/>
    </source>
</evidence>
<feature type="transmembrane region" description="Helical" evidence="8">
    <location>
        <begin position="21"/>
        <end position="44"/>
    </location>
</feature>
<feature type="transmembrane region" description="Helical" evidence="8">
    <location>
        <begin position="236"/>
        <end position="253"/>
    </location>
</feature>
<dbReference type="eggNOG" id="COG0477">
    <property type="taxonomic scope" value="Bacteria"/>
</dbReference>
<feature type="domain" description="Major facilitator superfamily (MFS) profile" evidence="9">
    <location>
        <begin position="20"/>
        <end position="460"/>
    </location>
</feature>
<reference evidence="10 11" key="2">
    <citation type="journal article" date="2010" name="Stand. Genomic Sci.">
        <title>Complete genome sequence of Kribbella flavida type strain (IFO 14399).</title>
        <authorList>
            <person name="Pukall R."/>
            <person name="Lapidus A."/>
            <person name="Glavina Del Rio T."/>
            <person name="Copeland A."/>
            <person name="Tice H."/>
            <person name="Cheng J.-F."/>
            <person name="Lucas S."/>
            <person name="Chen F."/>
            <person name="Nolan M."/>
            <person name="LaButti K."/>
            <person name="Pati A."/>
            <person name="Ivanova N."/>
            <person name="Mavrommatis K."/>
            <person name="Mikhailova N."/>
            <person name="Pitluck S."/>
            <person name="Bruce D."/>
            <person name="Goodwin L."/>
            <person name="Land M."/>
            <person name="Hauser L."/>
            <person name="Chang Y.-J."/>
            <person name="Jeffries C.D."/>
            <person name="Chen A."/>
            <person name="Palaniappan K."/>
            <person name="Chain P."/>
            <person name="Rohde M."/>
            <person name="Goeker M."/>
            <person name="Bristow J."/>
            <person name="Eisen J.A."/>
            <person name="Markowitz V."/>
            <person name="Hugenholtz P."/>
            <person name="Kyrpides N.C."/>
            <person name="Klenk H.-P."/>
            <person name="Brettin T."/>
        </authorList>
    </citation>
    <scope>NUCLEOTIDE SEQUENCE [LARGE SCALE GENOMIC DNA]</scope>
    <source>
        <strain evidence="11">DSM 17836 / JCM 10339 / NBRC 14399</strain>
    </source>
</reference>
<evidence type="ECO:0000256" key="7">
    <source>
        <dbReference type="SAM" id="MobiDB-lite"/>
    </source>
</evidence>
<feature type="region of interest" description="Disordered" evidence="7">
    <location>
        <begin position="459"/>
        <end position="483"/>
    </location>
</feature>
<dbReference type="Pfam" id="PF07690">
    <property type="entry name" value="MFS_1"/>
    <property type="match status" value="1"/>
</dbReference>
<evidence type="ECO:0000313" key="10">
    <source>
        <dbReference type="EMBL" id="ADB30336.1"/>
    </source>
</evidence>
<feature type="transmembrane region" description="Helical" evidence="8">
    <location>
        <begin position="311"/>
        <end position="332"/>
    </location>
</feature>
<feature type="transmembrane region" description="Helical" evidence="8">
    <location>
        <begin position="144"/>
        <end position="166"/>
    </location>
</feature>
<dbReference type="InterPro" id="IPR020846">
    <property type="entry name" value="MFS_dom"/>
</dbReference>
<dbReference type="PANTHER" id="PTHR42718">
    <property type="entry name" value="MAJOR FACILITATOR SUPERFAMILY MULTIDRUG TRANSPORTER MFSC"/>
    <property type="match status" value="1"/>
</dbReference>
<dbReference type="SUPFAM" id="SSF103473">
    <property type="entry name" value="MFS general substrate transporter"/>
    <property type="match status" value="1"/>
</dbReference>
<name>D2Q422_KRIFD</name>
<dbReference type="PROSITE" id="PS50850">
    <property type="entry name" value="MFS"/>
    <property type="match status" value="1"/>
</dbReference>
<keyword evidence="5 8" id="KW-1133">Transmembrane helix</keyword>
<dbReference type="CDD" id="cd17321">
    <property type="entry name" value="MFS_MMR_MDR_like"/>
    <property type="match status" value="1"/>
</dbReference>
<proteinExistence type="predicted"/>
<feature type="transmembrane region" description="Helical" evidence="8">
    <location>
        <begin position="86"/>
        <end position="105"/>
    </location>
</feature>
<dbReference type="EMBL" id="CP001736">
    <property type="protein sequence ID" value="ADB30336.1"/>
    <property type="molecule type" value="Genomic_DNA"/>
</dbReference>
<feature type="compositionally biased region" description="Low complexity" evidence="7">
    <location>
        <begin position="462"/>
        <end position="474"/>
    </location>
</feature>
<dbReference type="Gene3D" id="1.20.1250.20">
    <property type="entry name" value="MFS general substrate transporter like domains"/>
    <property type="match status" value="1"/>
</dbReference>
<feature type="transmembrane region" description="Helical" evidence="8">
    <location>
        <begin position="212"/>
        <end position="230"/>
    </location>
</feature>
<dbReference type="HOGENOM" id="CLU_000960_28_3_11"/>
<gene>
    <name evidence="10" type="ordered locus">Kfla_1233</name>
</gene>
<accession>D2Q422</accession>
<dbReference type="RefSeq" id="WP_012918892.1">
    <property type="nucleotide sequence ID" value="NC_013729.1"/>
</dbReference>
<evidence type="ECO:0000259" key="9">
    <source>
        <dbReference type="PROSITE" id="PS50850"/>
    </source>
</evidence>
<evidence type="ECO:0000256" key="8">
    <source>
        <dbReference type="SAM" id="Phobius"/>
    </source>
</evidence>
<protein>
    <submittedName>
        <fullName evidence="10">Major facilitator superfamily MFS_1</fullName>
    </submittedName>
</protein>
<feature type="transmembrane region" description="Helical" evidence="8">
    <location>
        <begin position="56"/>
        <end position="74"/>
    </location>
</feature>
<keyword evidence="2" id="KW-0813">Transport</keyword>
<keyword evidence="3" id="KW-1003">Cell membrane</keyword>
<dbReference type="Gene3D" id="1.20.1720.10">
    <property type="entry name" value="Multidrug resistance protein D"/>
    <property type="match status" value="1"/>
</dbReference>
<feature type="transmembrane region" description="Helical" evidence="8">
    <location>
        <begin position="274"/>
        <end position="299"/>
    </location>
</feature>
<evidence type="ECO:0000256" key="3">
    <source>
        <dbReference type="ARBA" id="ARBA00022475"/>
    </source>
</evidence>
<dbReference type="InterPro" id="IPR036259">
    <property type="entry name" value="MFS_trans_sf"/>
</dbReference>
<organism evidence="10 11">
    <name type="scientific">Kribbella flavida (strain DSM 17836 / JCM 10339 / NBRC 14399)</name>
    <dbReference type="NCBI Taxonomy" id="479435"/>
    <lineage>
        <taxon>Bacteria</taxon>
        <taxon>Bacillati</taxon>
        <taxon>Actinomycetota</taxon>
        <taxon>Actinomycetes</taxon>
        <taxon>Propionibacteriales</taxon>
        <taxon>Kribbellaceae</taxon>
        <taxon>Kribbella</taxon>
    </lineage>
</organism>
<evidence type="ECO:0000313" key="11">
    <source>
        <dbReference type="Proteomes" id="UP000007967"/>
    </source>
</evidence>
<evidence type="ECO:0000256" key="4">
    <source>
        <dbReference type="ARBA" id="ARBA00022692"/>
    </source>
</evidence>
<keyword evidence="6 8" id="KW-0472">Membrane</keyword>
<feature type="transmembrane region" description="Helical" evidence="8">
    <location>
        <begin position="432"/>
        <end position="453"/>
    </location>
</feature>
<keyword evidence="4 8" id="KW-0812">Transmembrane</keyword>
<evidence type="ECO:0000256" key="5">
    <source>
        <dbReference type="ARBA" id="ARBA00022989"/>
    </source>
</evidence>
<dbReference type="PANTHER" id="PTHR42718:SF46">
    <property type="entry name" value="BLR6921 PROTEIN"/>
    <property type="match status" value="1"/>
</dbReference>
<comment type="subcellular location">
    <subcellularLocation>
        <location evidence="1">Cell membrane</location>
        <topology evidence="1">Multi-pass membrane protein</topology>
    </subcellularLocation>
</comment>
<dbReference type="STRING" id="479435.Kfla_1233"/>
<dbReference type="PRINTS" id="PR01036">
    <property type="entry name" value="TCRTETB"/>
</dbReference>
<feature type="transmembrane region" description="Helical" evidence="8">
    <location>
        <begin position="172"/>
        <end position="191"/>
    </location>
</feature>
<dbReference type="Proteomes" id="UP000007967">
    <property type="component" value="Chromosome"/>
</dbReference>
<reference evidence="11" key="1">
    <citation type="submission" date="2009-09" db="EMBL/GenBank/DDBJ databases">
        <title>The complete genome of Kribbella flavida DSM 17836.</title>
        <authorList>
            <consortium name="US DOE Joint Genome Institute (JGI-PGF)"/>
            <person name="Lucas S."/>
            <person name="Copeland A."/>
            <person name="Lapidus A."/>
            <person name="Glavina del Rio T."/>
            <person name="Dalin E."/>
            <person name="Tice H."/>
            <person name="Bruce D."/>
            <person name="Goodwin L."/>
            <person name="Pitluck S."/>
            <person name="Kyrpides N."/>
            <person name="Mavromatis K."/>
            <person name="Ivanova N."/>
            <person name="Saunders E."/>
            <person name="Brettin T."/>
            <person name="Detter J.C."/>
            <person name="Han C."/>
            <person name="Larimer F."/>
            <person name="Land M."/>
            <person name="Hauser L."/>
            <person name="Markowitz V."/>
            <person name="Cheng J.-F."/>
            <person name="Hugenholtz P."/>
            <person name="Woyke T."/>
            <person name="Wu D."/>
            <person name="Pukall R."/>
            <person name="Klenk H.-P."/>
            <person name="Eisen J.A."/>
        </authorList>
    </citation>
    <scope>NUCLEOTIDE SEQUENCE [LARGE SCALE GENOMIC DNA]</scope>
    <source>
        <strain evidence="11">DSM 17836 / JCM 10339 / NBRC 14399</strain>
    </source>
</reference>